<dbReference type="InterPro" id="IPR025406">
    <property type="entry name" value="DUF4132"/>
</dbReference>
<dbReference type="EMBL" id="FNRJ01000012">
    <property type="protein sequence ID" value="SEA99434.1"/>
    <property type="molecule type" value="Genomic_DNA"/>
</dbReference>
<accession>A0A1H4FQ76</accession>
<gene>
    <name evidence="3" type="ORF">SAMN02745729_11257</name>
</gene>
<evidence type="ECO:0000313" key="4">
    <source>
        <dbReference type="Proteomes" id="UP000242469"/>
    </source>
</evidence>
<reference evidence="4" key="1">
    <citation type="submission" date="2016-10" db="EMBL/GenBank/DDBJ databases">
        <authorList>
            <person name="Varghese N."/>
            <person name="Submissions S."/>
        </authorList>
    </citation>
    <scope>NUCLEOTIDE SEQUENCE [LARGE SCALE GENOMIC DNA]</scope>
    <source>
        <strain evidence="4">DSM 11526</strain>
    </source>
</reference>
<evidence type="ECO:0000259" key="2">
    <source>
        <dbReference type="Pfam" id="PF24879"/>
    </source>
</evidence>
<dbReference type="Pfam" id="PF24879">
    <property type="entry name" value="DUF7737"/>
    <property type="match status" value="1"/>
</dbReference>
<feature type="domain" description="DUF7737" evidence="2">
    <location>
        <begin position="760"/>
        <end position="864"/>
    </location>
</feature>
<proteinExistence type="predicted"/>
<protein>
    <submittedName>
        <fullName evidence="3">Uncharacterized protein</fullName>
    </submittedName>
</protein>
<keyword evidence="4" id="KW-1185">Reference proteome</keyword>
<feature type="domain" description="DUF4132" evidence="1">
    <location>
        <begin position="461"/>
        <end position="638"/>
    </location>
</feature>
<dbReference type="STRING" id="1122198.SAMN02745729_11257"/>
<dbReference type="InterPro" id="IPR056639">
    <property type="entry name" value="DUF7737"/>
</dbReference>
<dbReference type="Proteomes" id="UP000242469">
    <property type="component" value="Unassembled WGS sequence"/>
</dbReference>
<dbReference type="OrthoDB" id="9763697at2"/>
<dbReference type="Pfam" id="PF13569">
    <property type="entry name" value="DUF4132"/>
    <property type="match status" value="1"/>
</dbReference>
<evidence type="ECO:0000313" key="3">
    <source>
        <dbReference type="EMBL" id="SEA99434.1"/>
    </source>
</evidence>
<dbReference type="AlphaFoldDB" id="A0A1H4FQ76"/>
<evidence type="ECO:0000259" key="1">
    <source>
        <dbReference type="Pfam" id="PF13569"/>
    </source>
</evidence>
<sequence>MNAIVKHMDVLMSKILAGHPVEKHPEMDALLSDIESHVLAKTRYIPTHSSLPLKGCETYATLEVLPAEEKIEFLLYLISQLNHNAVSRSSQDDDPEYLRRLVHANLLNTLMRTRIDFPDGFSFFQLFRALYGITDQSPPDLDILSGPFTALVMQIEKHIKRWGLNEIIAEDISNLIGQECVVRHLRGETRQVCWAAKKLERILVKAGESGIFQMPAYELGGGPFGSLVQADMGQISAEERGKWHHLFHHLSMADGGTPSQKFLNTLRPLVDEIGVPVFRSCTNRWLAAAAQLQMTETEYTEQYIVHTYTYRDVVFIEAHSFSLLKGLLWLQSWFHDPQTLQSIALLTEKCFQKIPRHGPVAASVGNAGIYALAQAPGLAGISHLSRLKLRIRQNNTQKLIQNFIDEQAAKQGIRPAQIEEIAVPDFGLNAGERVEAFDDYRLVLKHSGVGATQLQWIKPDGSPQKTAPAFVKNSADHSAKLKQMRALEKQVKQSSTSQRDRIDRLYLEDMRWSKDDFETYYLHHGLVADIARKLIWALDGTPALYHDEHWQNVNGELLVPADIREIRLWHPIDSSPEEVLAWRDRLEELAVSQPFKQAYREVYILTDAEINTRLYSNRMAAHILKQHQFNSLAAIRGWKYSLLGIHDDDRNGGIARRTLPAYNLEAQYWINEIADNVNDVGIWHYVASDQLRFCRDGDEPVPLTDIPPLVLSEIMRDLDLFVGVASVGNDPQWQDGGPEARPQYREYWQSYSFGDLTEVAKTRKAVLERLLPKLKIRDKTHIDGKFLFVEGSRHTYKIHIGSGNILICPNDRYLCIVPSRSKNKHLSRVFLPFEGDSGLSIVLSKAFMLAEDDKITDSTILRQL</sequence>
<organism evidence="3 4">
    <name type="scientific">Marinobacterium iners DSM 11526</name>
    <dbReference type="NCBI Taxonomy" id="1122198"/>
    <lineage>
        <taxon>Bacteria</taxon>
        <taxon>Pseudomonadati</taxon>
        <taxon>Pseudomonadota</taxon>
        <taxon>Gammaproteobacteria</taxon>
        <taxon>Oceanospirillales</taxon>
        <taxon>Oceanospirillaceae</taxon>
        <taxon>Marinobacterium</taxon>
    </lineage>
</organism>
<name>A0A1H4FQ76_9GAMM</name>